<organism evidence="1 2">
    <name type="scientific">Elysia chlorotica</name>
    <name type="common">Eastern emerald elysia</name>
    <name type="synonym">Sea slug</name>
    <dbReference type="NCBI Taxonomy" id="188477"/>
    <lineage>
        <taxon>Eukaryota</taxon>
        <taxon>Metazoa</taxon>
        <taxon>Spiralia</taxon>
        <taxon>Lophotrochozoa</taxon>
        <taxon>Mollusca</taxon>
        <taxon>Gastropoda</taxon>
        <taxon>Heterobranchia</taxon>
        <taxon>Euthyneura</taxon>
        <taxon>Panpulmonata</taxon>
        <taxon>Sacoglossa</taxon>
        <taxon>Placobranchoidea</taxon>
        <taxon>Plakobranchidae</taxon>
        <taxon>Elysia</taxon>
    </lineage>
</organism>
<comment type="caution">
    <text evidence="1">The sequence shown here is derived from an EMBL/GenBank/DDBJ whole genome shotgun (WGS) entry which is preliminary data.</text>
</comment>
<dbReference type="AlphaFoldDB" id="A0A3S1B086"/>
<protein>
    <submittedName>
        <fullName evidence="1">Uncharacterized protein</fullName>
    </submittedName>
</protein>
<reference evidence="1 2" key="1">
    <citation type="submission" date="2019-01" db="EMBL/GenBank/DDBJ databases">
        <title>A draft genome assembly of the solar-powered sea slug Elysia chlorotica.</title>
        <authorList>
            <person name="Cai H."/>
            <person name="Li Q."/>
            <person name="Fang X."/>
            <person name="Li J."/>
            <person name="Curtis N.E."/>
            <person name="Altenburger A."/>
            <person name="Shibata T."/>
            <person name="Feng M."/>
            <person name="Maeda T."/>
            <person name="Schwartz J.A."/>
            <person name="Shigenobu S."/>
            <person name="Lundholm N."/>
            <person name="Nishiyama T."/>
            <person name="Yang H."/>
            <person name="Hasebe M."/>
            <person name="Li S."/>
            <person name="Pierce S.K."/>
            <person name="Wang J."/>
        </authorList>
    </citation>
    <scope>NUCLEOTIDE SEQUENCE [LARGE SCALE GENOMIC DNA]</scope>
    <source>
        <strain evidence="1">EC2010</strain>
        <tissue evidence="1">Whole organism of an adult</tissue>
    </source>
</reference>
<gene>
    <name evidence="1" type="ORF">EGW08_015505</name>
</gene>
<keyword evidence="2" id="KW-1185">Reference proteome</keyword>
<accession>A0A3S1B086</accession>
<feature type="non-terminal residue" evidence="1">
    <location>
        <position position="1"/>
    </location>
</feature>
<name>A0A3S1B086_ELYCH</name>
<evidence type="ECO:0000313" key="2">
    <source>
        <dbReference type="Proteomes" id="UP000271974"/>
    </source>
</evidence>
<sequence>HVKEQEITHAHLVLTVDQIFRLPETAATVLRLLLRLSLWNDNFMAVKGQTRVSAAVCRVKDTNKHAVKAFGGYPERRVILGDSVLLANSYFIEEHDAFAFSTLPMCSLTVASRLVVLRRKVDAPADAAATVGHNSQASLQDGSHDSHIGPMPEQLAVAYLFIDIKPIGLEGKIGEVSF</sequence>
<dbReference type="EMBL" id="RQTK01000640">
    <property type="protein sequence ID" value="RUS76725.1"/>
    <property type="molecule type" value="Genomic_DNA"/>
</dbReference>
<feature type="non-terminal residue" evidence="1">
    <location>
        <position position="178"/>
    </location>
</feature>
<evidence type="ECO:0000313" key="1">
    <source>
        <dbReference type="EMBL" id="RUS76725.1"/>
    </source>
</evidence>
<dbReference type="Proteomes" id="UP000271974">
    <property type="component" value="Unassembled WGS sequence"/>
</dbReference>
<proteinExistence type="predicted"/>